<dbReference type="EMBL" id="JBHTJG010000008">
    <property type="protein sequence ID" value="MFD0947663.1"/>
    <property type="molecule type" value="Genomic_DNA"/>
</dbReference>
<feature type="signal peptide" evidence="2">
    <location>
        <begin position="1"/>
        <end position="30"/>
    </location>
</feature>
<name>A0ABW3H8D4_9SPHN</name>
<dbReference type="PROSITE" id="PS51257">
    <property type="entry name" value="PROKAR_LIPOPROTEIN"/>
    <property type="match status" value="1"/>
</dbReference>
<dbReference type="PANTHER" id="PTHR37549">
    <property type="entry name" value="LIPOPROTEIN LPRI"/>
    <property type="match status" value="1"/>
</dbReference>
<sequence>MNRVFMAAPLGALILLAGCGGGSAPAPSNAAAPANATVPAAPVTPAPADTPAPEPSPSAAPAVAADAGAKPSFDCASPDLGTAEHIICNRPELAEDDREIAAVYKRLRSQLLAHGKDALMEEQQEYLNRRSECTTERCVFMAQKERLDELRQAENP</sequence>
<feature type="compositionally biased region" description="Low complexity" evidence="1">
    <location>
        <begin position="24"/>
        <end position="41"/>
    </location>
</feature>
<feature type="chain" id="PRO_5045457857" evidence="2">
    <location>
        <begin position="31"/>
        <end position="156"/>
    </location>
</feature>
<accession>A0ABW3H8D4</accession>
<evidence type="ECO:0000313" key="4">
    <source>
        <dbReference type="Proteomes" id="UP001596977"/>
    </source>
</evidence>
<keyword evidence="2" id="KW-0732">Signal</keyword>
<keyword evidence="4" id="KW-1185">Reference proteome</keyword>
<dbReference type="RefSeq" id="WP_264945514.1">
    <property type="nucleotide sequence ID" value="NZ_JAPDRA010000008.1"/>
</dbReference>
<dbReference type="Proteomes" id="UP001596977">
    <property type="component" value="Unassembled WGS sequence"/>
</dbReference>
<feature type="compositionally biased region" description="Pro residues" evidence="1">
    <location>
        <begin position="42"/>
        <end position="58"/>
    </location>
</feature>
<proteinExistence type="predicted"/>
<evidence type="ECO:0000313" key="3">
    <source>
        <dbReference type="EMBL" id="MFD0947663.1"/>
    </source>
</evidence>
<gene>
    <name evidence="3" type="ORF">ACFQ1E_15035</name>
</gene>
<organism evidence="3 4">
    <name type="scientific">Sphingomonas canadensis</name>
    <dbReference type="NCBI Taxonomy" id="1219257"/>
    <lineage>
        <taxon>Bacteria</taxon>
        <taxon>Pseudomonadati</taxon>
        <taxon>Pseudomonadota</taxon>
        <taxon>Alphaproteobacteria</taxon>
        <taxon>Sphingomonadales</taxon>
        <taxon>Sphingomonadaceae</taxon>
        <taxon>Sphingomonas</taxon>
    </lineage>
</organism>
<dbReference type="InterPro" id="IPR052755">
    <property type="entry name" value="Lysozyme_Inhibitor_LprI"/>
</dbReference>
<protein>
    <submittedName>
        <fullName evidence="3">Lysozyme inhibitor LprI family protein</fullName>
    </submittedName>
</protein>
<dbReference type="PANTHER" id="PTHR37549:SF1">
    <property type="entry name" value="LIPOPROTEIN LPRI"/>
    <property type="match status" value="1"/>
</dbReference>
<evidence type="ECO:0000256" key="2">
    <source>
        <dbReference type="SAM" id="SignalP"/>
    </source>
</evidence>
<comment type="caution">
    <text evidence="3">The sequence shown here is derived from an EMBL/GenBank/DDBJ whole genome shotgun (WGS) entry which is preliminary data.</text>
</comment>
<evidence type="ECO:0000256" key="1">
    <source>
        <dbReference type="SAM" id="MobiDB-lite"/>
    </source>
</evidence>
<reference evidence="4" key="1">
    <citation type="journal article" date="2019" name="Int. J. Syst. Evol. Microbiol.">
        <title>The Global Catalogue of Microorganisms (GCM) 10K type strain sequencing project: providing services to taxonomists for standard genome sequencing and annotation.</title>
        <authorList>
            <consortium name="The Broad Institute Genomics Platform"/>
            <consortium name="The Broad Institute Genome Sequencing Center for Infectious Disease"/>
            <person name="Wu L."/>
            <person name="Ma J."/>
        </authorList>
    </citation>
    <scope>NUCLEOTIDE SEQUENCE [LARGE SCALE GENOMIC DNA]</scope>
    <source>
        <strain evidence="4">CCUG 62982</strain>
    </source>
</reference>
<feature type="region of interest" description="Disordered" evidence="1">
    <location>
        <begin position="22"/>
        <end position="71"/>
    </location>
</feature>